<reference evidence="1 2" key="1">
    <citation type="submission" date="2016-05" db="EMBL/GenBank/DDBJ databases">
        <title>Genome sequencing of Acetobacter pasteurianus strain SRCM100623.</title>
        <authorList>
            <person name="Song Y.R."/>
        </authorList>
    </citation>
    <scope>NUCLEOTIDE SEQUENCE [LARGE SCALE GENOMIC DNA]</scope>
    <source>
        <strain evidence="1 2">SRCM100623</strain>
    </source>
</reference>
<sequence>MICCLLALLGCFLPAKFARRFFSQSCHATEQNTCGHSLRRMQLPVFWRKAVFTVLVCIGLAGLSHMAFMYFTPQEHMHHHMSQM</sequence>
<name>A0A1A0DHX6_ACEPA</name>
<protein>
    <submittedName>
        <fullName evidence="1">Uncharacterized protein</fullName>
    </submittedName>
</protein>
<organism evidence="1 2">
    <name type="scientific">Acetobacter pasteurianus</name>
    <name type="common">Acetobacter turbidans</name>
    <dbReference type="NCBI Taxonomy" id="438"/>
    <lineage>
        <taxon>Bacteria</taxon>
        <taxon>Pseudomonadati</taxon>
        <taxon>Pseudomonadota</taxon>
        <taxon>Alphaproteobacteria</taxon>
        <taxon>Acetobacterales</taxon>
        <taxon>Acetobacteraceae</taxon>
        <taxon>Acetobacter</taxon>
    </lineage>
</organism>
<dbReference type="Proteomes" id="UP000093796">
    <property type="component" value="Unassembled WGS sequence"/>
</dbReference>
<gene>
    <name evidence="1" type="ORF">SRCM100623_00607</name>
</gene>
<evidence type="ECO:0000313" key="1">
    <source>
        <dbReference type="EMBL" id="OAZ74570.1"/>
    </source>
</evidence>
<comment type="caution">
    <text evidence="1">The sequence shown here is derived from an EMBL/GenBank/DDBJ whole genome shotgun (WGS) entry which is preliminary data.</text>
</comment>
<dbReference type="AlphaFoldDB" id="A0A1A0DHX6"/>
<accession>A0A1A0DHX6</accession>
<evidence type="ECO:0000313" key="2">
    <source>
        <dbReference type="Proteomes" id="UP000093796"/>
    </source>
</evidence>
<proteinExistence type="predicted"/>
<dbReference type="EMBL" id="LYUD01000056">
    <property type="protein sequence ID" value="OAZ74570.1"/>
    <property type="molecule type" value="Genomic_DNA"/>
</dbReference>